<name>A0ABR3K9X2_TRISP</name>
<comment type="caution">
    <text evidence="1">The sequence shown here is derived from an EMBL/GenBank/DDBJ whole genome shotgun (WGS) entry which is preliminary data.</text>
</comment>
<evidence type="ECO:0000313" key="2">
    <source>
        <dbReference type="Proteomes" id="UP001558632"/>
    </source>
</evidence>
<gene>
    <name evidence="1" type="ORF">TSPI_03751</name>
</gene>
<dbReference type="EMBL" id="JBEUSY010000461">
    <property type="protein sequence ID" value="KAL1231000.1"/>
    <property type="molecule type" value="Genomic_DNA"/>
</dbReference>
<organism evidence="1 2">
    <name type="scientific">Trichinella spiralis</name>
    <name type="common">Trichina worm</name>
    <dbReference type="NCBI Taxonomy" id="6334"/>
    <lineage>
        <taxon>Eukaryota</taxon>
        <taxon>Metazoa</taxon>
        <taxon>Ecdysozoa</taxon>
        <taxon>Nematoda</taxon>
        <taxon>Enoplea</taxon>
        <taxon>Dorylaimia</taxon>
        <taxon>Trichinellida</taxon>
        <taxon>Trichinellidae</taxon>
        <taxon>Trichinella</taxon>
    </lineage>
</organism>
<sequence>MLFGRGEQFPVGTADHVLCNSWLTVMLMLNLLMRENFLYAEEKSLTDKFSCLSQIALPKTIAYCCVIGYCKSAIHKSSFESKQYYLITSLRISLNIR</sequence>
<accession>A0ABR3K9X2</accession>
<evidence type="ECO:0000313" key="1">
    <source>
        <dbReference type="EMBL" id="KAL1231000.1"/>
    </source>
</evidence>
<proteinExistence type="predicted"/>
<protein>
    <submittedName>
        <fullName evidence="1">Murinoglobulin-2</fullName>
    </submittedName>
</protein>
<keyword evidence="2" id="KW-1185">Reference proteome</keyword>
<dbReference type="Proteomes" id="UP001558632">
    <property type="component" value="Unassembled WGS sequence"/>
</dbReference>
<reference evidence="1 2" key="1">
    <citation type="submission" date="2024-07" db="EMBL/GenBank/DDBJ databases">
        <title>Enhanced genomic and transcriptomic resources for Trichinella pseudospiralis and T. spiralis underpin the discovery of pronounced molecular differences between stages and species.</title>
        <authorList>
            <person name="Pasi K.K."/>
            <person name="La Rosa G."/>
            <person name="Gomez-Morales M.A."/>
            <person name="Tosini F."/>
            <person name="Sumanam S."/>
            <person name="Young N.D."/>
            <person name="Chang B.C."/>
            <person name="Robin G.B."/>
        </authorList>
    </citation>
    <scope>NUCLEOTIDE SEQUENCE [LARGE SCALE GENOMIC DNA]</scope>
    <source>
        <strain evidence="1">ISS534</strain>
    </source>
</reference>